<organism evidence="3 4">
    <name type="scientific">Porites lobata</name>
    <dbReference type="NCBI Taxonomy" id="104759"/>
    <lineage>
        <taxon>Eukaryota</taxon>
        <taxon>Metazoa</taxon>
        <taxon>Cnidaria</taxon>
        <taxon>Anthozoa</taxon>
        <taxon>Hexacorallia</taxon>
        <taxon>Scleractinia</taxon>
        <taxon>Fungiina</taxon>
        <taxon>Poritidae</taxon>
        <taxon>Porites</taxon>
    </lineage>
</organism>
<evidence type="ECO:0000313" key="4">
    <source>
        <dbReference type="Proteomes" id="UP001159405"/>
    </source>
</evidence>
<keyword evidence="4" id="KW-1185">Reference proteome</keyword>
<evidence type="ECO:0000313" key="3">
    <source>
        <dbReference type="EMBL" id="CAH3163883.1"/>
    </source>
</evidence>
<feature type="coiled-coil region" evidence="1">
    <location>
        <begin position="159"/>
        <end position="200"/>
    </location>
</feature>
<comment type="caution">
    <text evidence="3">The sequence shown here is derived from an EMBL/GenBank/DDBJ whole genome shotgun (WGS) entry which is preliminary data.</text>
</comment>
<keyword evidence="1" id="KW-0175">Coiled coil</keyword>
<evidence type="ECO:0000256" key="2">
    <source>
        <dbReference type="SAM" id="MobiDB-lite"/>
    </source>
</evidence>
<protein>
    <submittedName>
        <fullName evidence="3">Uncharacterized protein</fullName>
    </submittedName>
</protein>
<sequence>KFKWLGDFEELKLFVDGYLKITGTWSYMTNNGGFHTMKAEGASISFYPGTKTLNVQGSKSEIIGQKLLQFASTGSEEQSHFAASNIQTNFVSDDDNEQQEGLEEHETLSSDEITEDLNAHTKCSRVIEAAIREFRLEVGKLRSKFAELSNLSTAKRSDETRLHDENRDLKQKLQELEMQYDSLKRESRAIQDENKSLLTALRLLSSEIPSETKHTAPEINVQADGEWTQAKSSKRAKQSTSSLSSNKLSEQSGTQQSKGKRSVLLIGDSMIKAIEEQKLSKSQSVKK</sequence>
<dbReference type="Proteomes" id="UP001159405">
    <property type="component" value="Unassembled WGS sequence"/>
</dbReference>
<feature type="region of interest" description="Disordered" evidence="2">
    <location>
        <begin position="213"/>
        <end position="262"/>
    </location>
</feature>
<accession>A0ABN8QJZ0</accession>
<feature type="non-terminal residue" evidence="3">
    <location>
        <position position="1"/>
    </location>
</feature>
<name>A0ABN8QJZ0_9CNID</name>
<feature type="non-terminal residue" evidence="3">
    <location>
        <position position="287"/>
    </location>
</feature>
<dbReference type="EMBL" id="CALNXK010000127">
    <property type="protein sequence ID" value="CAH3163883.1"/>
    <property type="molecule type" value="Genomic_DNA"/>
</dbReference>
<evidence type="ECO:0000256" key="1">
    <source>
        <dbReference type="SAM" id="Coils"/>
    </source>
</evidence>
<proteinExistence type="predicted"/>
<reference evidence="3 4" key="1">
    <citation type="submission" date="2022-05" db="EMBL/GenBank/DDBJ databases">
        <authorList>
            <consortium name="Genoscope - CEA"/>
            <person name="William W."/>
        </authorList>
    </citation>
    <scope>NUCLEOTIDE SEQUENCE [LARGE SCALE GENOMIC DNA]</scope>
</reference>
<feature type="compositionally biased region" description="Low complexity" evidence="2">
    <location>
        <begin position="238"/>
        <end position="252"/>
    </location>
</feature>
<gene>
    <name evidence="3" type="ORF">PLOB_00006018</name>
</gene>